<evidence type="ECO:0000313" key="3">
    <source>
        <dbReference type="Proteomes" id="UP001327560"/>
    </source>
</evidence>
<proteinExistence type="predicted"/>
<evidence type="ECO:0000256" key="1">
    <source>
        <dbReference type="SAM" id="MobiDB-lite"/>
    </source>
</evidence>
<dbReference type="AlphaFoldDB" id="A0AAQ3KVH3"/>
<organism evidence="2 3">
    <name type="scientific">Canna indica</name>
    <name type="common">Indian-shot</name>
    <dbReference type="NCBI Taxonomy" id="4628"/>
    <lineage>
        <taxon>Eukaryota</taxon>
        <taxon>Viridiplantae</taxon>
        <taxon>Streptophyta</taxon>
        <taxon>Embryophyta</taxon>
        <taxon>Tracheophyta</taxon>
        <taxon>Spermatophyta</taxon>
        <taxon>Magnoliopsida</taxon>
        <taxon>Liliopsida</taxon>
        <taxon>Zingiberales</taxon>
        <taxon>Cannaceae</taxon>
        <taxon>Canna</taxon>
    </lineage>
</organism>
<keyword evidence="3" id="KW-1185">Reference proteome</keyword>
<evidence type="ECO:0000313" key="2">
    <source>
        <dbReference type="EMBL" id="WOL13853.1"/>
    </source>
</evidence>
<dbReference type="EMBL" id="CP136896">
    <property type="protein sequence ID" value="WOL13853.1"/>
    <property type="molecule type" value="Genomic_DNA"/>
</dbReference>
<name>A0AAQ3KVH3_9LILI</name>
<feature type="region of interest" description="Disordered" evidence="1">
    <location>
        <begin position="1"/>
        <end position="20"/>
    </location>
</feature>
<feature type="compositionally biased region" description="Polar residues" evidence="1">
    <location>
        <begin position="1"/>
        <end position="15"/>
    </location>
</feature>
<accession>A0AAQ3KVH3</accession>
<dbReference type="Proteomes" id="UP001327560">
    <property type="component" value="Chromosome 7"/>
</dbReference>
<sequence length="86" mass="9388">MLVLTPSPSRQNPSLPDSDMLLPTLDAGDVTLPFFWSVEAGGSSIPAHLLIAALRGLWQGKPSRMVMQPPLRRLGSYQSLPMVDLF</sequence>
<gene>
    <name evidence="2" type="ORF">Cni_G22633</name>
</gene>
<protein>
    <submittedName>
        <fullName evidence="2">Uncharacterized protein</fullName>
    </submittedName>
</protein>
<reference evidence="2 3" key="1">
    <citation type="submission" date="2023-10" db="EMBL/GenBank/DDBJ databases">
        <title>Chromosome-scale genome assembly provides insights into flower coloration mechanisms of Canna indica.</title>
        <authorList>
            <person name="Li C."/>
        </authorList>
    </citation>
    <scope>NUCLEOTIDE SEQUENCE [LARGE SCALE GENOMIC DNA]</scope>
    <source>
        <tissue evidence="2">Flower</tissue>
    </source>
</reference>